<dbReference type="AlphaFoldDB" id="B3S7W6"/>
<dbReference type="PhylomeDB" id="B3S7W6"/>
<dbReference type="InParanoid" id="B3S7W6"/>
<dbReference type="KEGG" id="tad:TRIADDRAFT_64263"/>
<dbReference type="HOGENOM" id="CLU_073412_2_0_1"/>
<keyword evidence="2" id="KW-0812">Transmembrane</keyword>
<feature type="transmembrane region" description="Helical" evidence="2">
    <location>
        <begin position="151"/>
        <end position="179"/>
    </location>
</feature>
<accession>B3S7W6</accession>
<keyword evidence="4" id="KW-1185">Reference proteome</keyword>
<dbReference type="RefSeq" id="XP_002116336.1">
    <property type="nucleotide sequence ID" value="XM_002116300.1"/>
</dbReference>
<evidence type="ECO:0000256" key="1">
    <source>
        <dbReference type="SAM" id="MobiDB-lite"/>
    </source>
</evidence>
<dbReference type="Proteomes" id="UP000009022">
    <property type="component" value="Unassembled WGS sequence"/>
</dbReference>
<dbReference type="STRING" id="10228.B3S7W6"/>
<evidence type="ECO:0000256" key="2">
    <source>
        <dbReference type="SAM" id="Phobius"/>
    </source>
</evidence>
<dbReference type="InterPro" id="IPR040350">
    <property type="entry name" value="TMEM272"/>
</dbReference>
<dbReference type="OrthoDB" id="6157510at2759"/>
<feature type="compositionally biased region" description="Acidic residues" evidence="1">
    <location>
        <begin position="86"/>
        <end position="96"/>
    </location>
</feature>
<reference evidence="3 4" key="1">
    <citation type="journal article" date="2008" name="Nature">
        <title>The Trichoplax genome and the nature of placozoans.</title>
        <authorList>
            <person name="Srivastava M."/>
            <person name="Begovic E."/>
            <person name="Chapman J."/>
            <person name="Putnam N.H."/>
            <person name="Hellsten U."/>
            <person name="Kawashima T."/>
            <person name="Kuo A."/>
            <person name="Mitros T."/>
            <person name="Salamov A."/>
            <person name="Carpenter M.L."/>
            <person name="Signorovitch A.Y."/>
            <person name="Moreno M.A."/>
            <person name="Kamm K."/>
            <person name="Grimwood J."/>
            <person name="Schmutz J."/>
            <person name="Shapiro H."/>
            <person name="Grigoriev I.V."/>
            <person name="Buss L.W."/>
            <person name="Schierwater B."/>
            <person name="Dellaporta S.L."/>
            <person name="Rokhsar D.S."/>
        </authorList>
    </citation>
    <scope>NUCLEOTIDE SEQUENCE [LARGE SCALE GENOMIC DNA]</scope>
    <source>
        <strain evidence="3 4">Grell-BS-1999</strain>
    </source>
</reference>
<dbReference type="PANTHER" id="PTHR33444:SF2">
    <property type="entry name" value="MARVEL DOMAIN-CONTAINING PROTEIN"/>
    <property type="match status" value="1"/>
</dbReference>
<keyword evidence="2" id="KW-1133">Transmembrane helix</keyword>
<dbReference type="GeneID" id="6757549"/>
<sequence>MATDRTNATLVADPPPRYGSQDPEAPPTNLESREAPPPYLPFPGAIYKDQCPVQPKIPIYLIVLGSFGLLKNLLDLCQQVSKGDTDDSDDSEDSDNSESSKSNDVQSYETLITCFLIAWFIAGNVWIYSIYKPSFNPMDIKYCNQTLYLFAFWITTAGYIIVGFFCFCFCCVACVAVCASDN</sequence>
<dbReference type="CTD" id="6757549"/>
<name>B3S7W6_TRIAD</name>
<dbReference type="eggNOG" id="ENOG502RWZP">
    <property type="taxonomic scope" value="Eukaryota"/>
</dbReference>
<proteinExistence type="predicted"/>
<dbReference type="PANTHER" id="PTHR33444">
    <property type="entry name" value="SI:DKEY-19B23.12-RELATED"/>
    <property type="match status" value="1"/>
</dbReference>
<protein>
    <submittedName>
        <fullName evidence="3">Uncharacterized protein</fullName>
    </submittedName>
</protein>
<gene>
    <name evidence="3" type="ORF">TRIADDRAFT_64263</name>
</gene>
<organism evidence="3 4">
    <name type="scientific">Trichoplax adhaerens</name>
    <name type="common">Trichoplax reptans</name>
    <dbReference type="NCBI Taxonomy" id="10228"/>
    <lineage>
        <taxon>Eukaryota</taxon>
        <taxon>Metazoa</taxon>
        <taxon>Placozoa</taxon>
        <taxon>Uniplacotomia</taxon>
        <taxon>Trichoplacea</taxon>
        <taxon>Trichoplacidae</taxon>
        <taxon>Trichoplax</taxon>
    </lineage>
</organism>
<feature type="region of interest" description="Disordered" evidence="1">
    <location>
        <begin position="1"/>
        <end position="36"/>
    </location>
</feature>
<keyword evidence="2" id="KW-0472">Membrane</keyword>
<dbReference type="EMBL" id="DS985254">
    <property type="protein sequence ID" value="EDV21369.1"/>
    <property type="molecule type" value="Genomic_DNA"/>
</dbReference>
<feature type="transmembrane region" description="Helical" evidence="2">
    <location>
        <begin position="110"/>
        <end position="131"/>
    </location>
</feature>
<evidence type="ECO:0000313" key="3">
    <source>
        <dbReference type="EMBL" id="EDV21369.1"/>
    </source>
</evidence>
<feature type="region of interest" description="Disordered" evidence="1">
    <location>
        <begin position="83"/>
        <end position="102"/>
    </location>
</feature>
<dbReference type="OMA" id="CLPCAQQ"/>
<evidence type="ECO:0000313" key="4">
    <source>
        <dbReference type="Proteomes" id="UP000009022"/>
    </source>
</evidence>